<keyword evidence="3" id="KW-1185">Reference proteome</keyword>
<accession>A0ABV5P2W2</accession>
<name>A0ABV5P2W2_9ACTN</name>
<sequence length="163" mass="18098">MTGDTCRAHRRSCRTSDLPPGVDPDPGSVADPGYPVRFWAHCPGCGWQGPLRSDDNAAAEDGCDHAYPGWRDKPIMRHRPCNETQLKEWQDDVRRAYGVAWIDRAGPVREERYGRGDRIWGGAPGGGLLMPVMRPGQPPGTLFCVYTGRPLPRPDDAQQSLFE</sequence>
<dbReference type="EMBL" id="JBHMCF010000057">
    <property type="protein sequence ID" value="MFB9476913.1"/>
    <property type="molecule type" value="Genomic_DNA"/>
</dbReference>
<evidence type="ECO:0000313" key="3">
    <source>
        <dbReference type="Proteomes" id="UP001589568"/>
    </source>
</evidence>
<organism evidence="2 3">
    <name type="scientific">Nonomuraea salmonea</name>
    <dbReference type="NCBI Taxonomy" id="46181"/>
    <lineage>
        <taxon>Bacteria</taxon>
        <taxon>Bacillati</taxon>
        <taxon>Actinomycetota</taxon>
        <taxon>Actinomycetes</taxon>
        <taxon>Streptosporangiales</taxon>
        <taxon>Streptosporangiaceae</taxon>
        <taxon>Nonomuraea</taxon>
    </lineage>
</organism>
<evidence type="ECO:0000313" key="2">
    <source>
        <dbReference type="EMBL" id="MFB9476913.1"/>
    </source>
</evidence>
<gene>
    <name evidence="2" type="ORF">ACFFR3_46115</name>
</gene>
<comment type="caution">
    <text evidence="2">The sequence shown here is derived from an EMBL/GenBank/DDBJ whole genome shotgun (WGS) entry which is preliminary data.</text>
</comment>
<evidence type="ECO:0000256" key="1">
    <source>
        <dbReference type="SAM" id="MobiDB-lite"/>
    </source>
</evidence>
<proteinExistence type="predicted"/>
<feature type="region of interest" description="Disordered" evidence="1">
    <location>
        <begin position="1"/>
        <end position="29"/>
    </location>
</feature>
<dbReference type="Pfam" id="PF19876">
    <property type="entry name" value="DUF6349"/>
    <property type="match status" value="1"/>
</dbReference>
<reference evidence="2 3" key="1">
    <citation type="submission" date="2024-09" db="EMBL/GenBank/DDBJ databases">
        <authorList>
            <person name="Sun Q."/>
            <person name="Mori K."/>
        </authorList>
    </citation>
    <scope>NUCLEOTIDE SEQUENCE [LARGE SCALE GENOMIC DNA]</scope>
    <source>
        <strain evidence="2 3">JCM 3324</strain>
    </source>
</reference>
<protein>
    <submittedName>
        <fullName evidence="2">DUF6349 family protein</fullName>
    </submittedName>
</protein>
<dbReference type="RefSeq" id="WP_379485222.1">
    <property type="nucleotide sequence ID" value="NZ_JBHMCF010000057.1"/>
</dbReference>
<dbReference type="Proteomes" id="UP001589568">
    <property type="component" value="Unassembled WGS sequence"/>
</dbReference>
<dbReference type="InterPro" id="IPR045930">
    <property type="entry name" value="DUF6349"/>
</dbReference>